<proteinExistence type="predicted"/>
<feature type="transmembrane region" description="Helical" evidence="1">
    <location>
        <begin position="101"/>
        <end position="120"/>
    </location>
</feature>
<dbReference type="Proteomes" id="UP000637299">
    <property type="component" value="Unassembled WGS sequence"/>
</dbReference>
<evidence type="ECO:0000313" key="3">
    <source>
        <dbReference type="Proteomes" id="UP000637299"/>
    </source>
</evidence>
<gene>
    <name evidence="2" type="ORF">IC610_08945</name>
</gene>
<name>A0ABR8ZBC8_9FLAO</name>
<sequence>MNVKKLKIASILYGTILHFAFFFILTLFFASGHKVTVGIEYYLTFIYIVFNSFLLRRFRKNQHEKFNLIFTYLLLSALVFNACVTLYFSLTIIGDDMEGSFNFFLSLISIAFLILSMILVKEIINRLKKFKTENI</sequence>
<comment type="caution">
    <text evidence="2">The sequence shown here is derived from an EMBL/GenBank/DDBJ whole genome shotgun (WGS) entry which is preliminary data.</text>
</comment>
<dbReference type="RefSeq" id="WP_191736545.1">
    <property type="nucleotide sequence ID" value="NZ_JACYFS010000002.1"/>
</dbReference>
<organism evidence="2 3">
    <name type="scientific">Chryseobacterium caseinilyticum</name>
    <dbReference type="NCBI Taxonomy" id="2771428"/>
    <lineage>
        <taxon>Bacteria</taxon>
        <taxon>Pseudomonadati</taxon>
        <taxon>Bacteroidota</taxon>
        <taxon>Flavobacteriia</taxon>
        <taxon>Flavobacteriales</taxon>
        <taxon>Weeksellaceae</taxon>
        <taxon>Chryseobacterium group</taxon>
        <taxon>Chryseobacterium</taxon>
    </lineage>
</organism>
<keyword evidence="1" id="KW-0472">Membrane</keyword>
<accession>A0ABR8ZBC8</accession>
<dbReference type="EMBL" id="JACYFS010000002">
    <property type="protein sequence ID" value="MBD8082542.1"/>
    <property type="molecule type" value="Genomic_DNA"/>
</dbReference>
<feature type="transmembrane region" description="Helical" evidence="1">
    <location>
        <begin position="68"/>
        <end position="89"/>
    </location>
</feature>
<keyword evidence="3" id="KW-1185">Reference proteome</keyword>
<evidence type="ECO:0000256" key="1">
    <source>
        <dbReference type="SAM" id="Phobius"/>
    </source>
</evidence>
<protein>
    <submittedName>
        <fullName evidence="2">Uncharacterized protein</fullName>
    </submittedName>
</protein>
<feature type="transmembrane region" description="Helical" evidence="1">
    <location>
        <begin position="39"/>
        <end position="56"/>
    </location>
</feature>
<keyword evidence="1" id="KW-1133">Transmembrane helix</keyword>
<feature type="transmembrane region" description="Helical" evidence="1">
    <location>
        <begin position="12"/>
        <end position="33"/>
    </location>
</feature>
<reference evidence="2 3" key="1">
    <citation type="submission" date="2020-09" db="EMBL/GenBank/DDBJ databases">
        <title>Genome seq and assembly of Chryseobacterium sp.</title>
        <authorList>
            <person name="Chhetri G."/>
        </authorList>
    </citation>
    <scope>NUCLEOTIDE SEQUENCE [LARGE SCALE GENOMIC DNA]</scope>
    <source>
        <strain evidence="2 3">GCR10</strain>
    </source>
</reference>
<keyword evidence="1" id="KW-0812">Transmembrane</keyword>
<evidence type="ECO:0000313" key="2">
    <source>
        <dbReference type="EMBL" id="MBD8082542.1"/>
    </source>
</evidence>